<dbReference type="AlphaFoldDB" id="A0A644ZS19"/>
<reference evidence="2" key="1">
    <citation type="submission" date="2019-08" db="EMBL/GenBank/DDBJ databases">
        <authorList>
            <person name="Kucharzyk K."/>
            <person name="Murdoch R.W."/>
            <person name="Higgins S."/>
            <person name="Loffler F."/>
        </authorList>
    </citation>
    <scope>NUCLEOTIDE SEQUENCE</scope>
</reference>
<sequence>MPFAKSGIGKRHLAHILPQGTLVNILGLQQVEIPPGEEQIKRLQFRAGVRLAKRRDLAGVEMKIGQADLNGIDLRRFAKEKRIALGLRPVLQVAAAEVLTLEIRRLDLFHAGFAIETVNSSVYRQLNVRGTDGAGDGDFVSRAVRLNRLQRLMPADSVEQARGRSHRGEASGEHDGFDERSNGDSALFQEDSLS</sequence>
<evidence type="ECO:0000313" key="2">
    <source>
        <dbReference type="EMBL" id="MPM42681.1"/>
    </source>
</evidence>
<dbReference type="EMBL" id="VSSQ01009818">
    <property type="protein sequence ID" value="MPM42681.1"/>
    <property type="molecule type" value="Genomic_DNA"/>
</dbReference>
<organism evidence="2">
    <name type="scientific">bioreactor metagenome</name>
    <dbReference type="NCBI Taxonomy" id="1076179"/>
    <lineage>
        <taxon>unclassified sequences</taxon>
        <taxon>metagenomes</taxon>
        <taxon>ecological metagenomes</taxon>
    </lineage>
</organism>
<comment type="caution">
    <text evidence="2">The sequence shown here is derived from an EMBL/GenBank/DDBJ whole genome shotgun (WGS) entry which is preliminary data.</text>
</comment>
<proteinExistence type="predicted"/>
<protein>
    <submittedName>
        <fullName evidence="2">Uncharacterized protein</fullName>
    </submittedName>
</protein>
<gene>
    <name evidence="2" type="ORF">SDC9_89350</name>
</gene>
<evidence type="ECO:0000256" key="1">
    <source>
        <dbReference type="SAM" id="MobiDB-lite"/>
    </source>
</evidence>
<name>A0A644ZS19_9ZZZZ</name>
<accession>A0A644ZS19</accession>
<feature type="compositionally biased region" description="Basic and acidic residues" evidence="1">
    <location>
        <begin position="159"/>
        <end position="182"/>
    </location>
</feature>
<feature type="region of interest" description="Disordered" evidence="1">
    <location>
        <begin position="155"/>
        <end position="194"/>
    </location>
</feature>